<dbReference type="AlphaFoldDB" id="A0A8A3P6I6"/>
<sequence>MEPPSTMEPPSDIEWQTVQTANGNEFQFGFKSTEQSTSQTRTKREIAREDFDISVRWEPKTWYDWVEDSGDVRSRAAITQHCVCDYRGTNYRYVLLIENTEHYNYGFWDESGDCYSLDTYRNGQHYLRYNSDNPAIVRITGS</sequence>
<name>A0A8A3P6I6_9HELO</name>
<dbReference type="EMBL" id="CP063406">
    <property type="protein sequence ID" value="QSZ31256.1"/>
    <property type="molecule type" value="Genomic_DNA"/>
</dbReference>
<dbReference type="Proteomes" id="UP000672032">
    <property type="component" value="Chromosome 2"/>
</dbReference>
<gene>
    <name evidence="1" type="ORF">DSL72_000819</name>
</gene>
<proteinExistence type="predicted"/>
<accession>A0A8A3P6I6</accession>
<evidence type="ECO:0000313" key="1">
    <source>
        <dbReference type="EMBL" id="QSZ31256.1"/>
    </source>
</evidence>
<organism evidence="1 2">
    <name type="scientific">Monilinia vaccinii-corymbosi</name>
    <dbReference type="NCBI Taxonomy" id="61207"/>
    <lineage>
        <taxon>Eukaryota</taxon>
        <taxon>Fungi</taxon>
        <taxon>Dikarya</taxon>
        <taxon>Ascomycota</taxon>
        <taxon>Pezizomycotina</taxon>
        <taxon>Leotiomycetes</taxon>
        <taxon>Helotiales</taxon>
        <taxon>Sclerotiniaceae</taxon>
        <taxon>Monilinia</taxon>
    </lineage>
</organism>
<protein>
    <submittedName>
        <fullName evidence="1">Uncharacterized protein</fullName>
    </submittedName>
</protein>
<dbReference type="OrthoDB" id="3200925at2759"/>
<reference evidence="1" key="1">
    <citation type="submission" date="2020-10" db="EMBL/GenBank/DDBJ databases">
        <title>Genome Sequence of Monilinia vaccinii-corymbosi Sheds Light on Mummy Berry Disease Infection of Blueberry and Mating Type.</title>
        <authorList>
            <person name="Yow A.G."/>
            <person name="Zhang Y."/>
            <person name="Bansal K."/>
            <person name="Eacker S.M."/>
            <person name="Sullivan S."/>
            <person name="Liachko I."/>
            <person name="Cubeta M.A."/>
            <person name="Rollins J.A."/>
            <person name="Ashrafi H."/>
        </authorList>
    </citation>
    <scope>NUCLEOTIDE SEQUENCE</scope>
    <source>
        <strain evidence="1">RL-1</strain>
    </source>
</reference>
<evidence type="ECO:0000313" key="2">
    <source>
        <dbReference type="Proteomes" id="UP000672032"/>
    </source>
</evidence>
<keyword evidence="2" id="KW-1185">Reference proteome</keyword>